<dbReference type="STRING" id="76021.BS329_34675"/>
<evidence type="ECO:0000259" key="1">
    <source>
        <dbReference type="Pfam" id="PF00326"/>
    </source>
</evidence>
<accession>A0A1R0KGX1</accession>
<gene>
    <name evidence="2" type="ORF">BS329_34675</name>
</gene>
<dbReference type="Pfam" id="PF00326">
    <property type="entry name" value="Peptidase_S9"/>
    <property type="match status" value="1"/>
</dbReference>
<name>A0A1R0KGX1_9PSEU</name>
<dbReference type="EMBL" id="MQUQ01000021">
    <property type="protein sequence ID" value="OLZ44910.1"/>
    <property type="molecule type" value="Genomic_DNA"/>
</dbReference>
<dbReference type="GO" id="GO:0006508">
    <property type="term" value="P:proteolysis"/>
    <property type="evidence" value="ECO:0007669"/>
    <property type="project" value="InterPro"/>
</dbReference>
<evidence type="ECO:0000313" key="2">
    <source>
        <dbReference type="EMBL" id="OLZ44910.1"/>
    </source>
</evidence>
<protein>
    <submittedName>
        <fullName evidence="2">Acyl-peptide hydrolase</fullName>
    </submittedName>
</protein>
<dbReference type="AlphaFoldDB" id="A0A1R0KGX1"/>
<dbReference type="PANTHER" id="PTHR43056:SF5">
    <property type="entry name" value="PEPTIDASE S9 PROLYL OLIGOPEPTIDASE CATALYTIC DOMAIN-CONTAINING PROTEIN"/>
    <property type="match status" value="1"/>
</dbReference>
<keyword evidence="2" id="KW-0378">Hydrolase</keyword>
<dbReference type="InterPro" id="IPR001375">
    <property type="entry name" value="Peptidase_S9_cat"/>
</dbReference>
<dbReference type="PANTHER" id="PTHR43056">
    <property type="entry name" value="PEPTIDASE S9 PROLYL OLIGOPEPTIDASE"/>
    <property type="match status" value="1"/>
</dbReference>
<dbReference type="Gene3D" id="2.120.10.30">
    <property type="entry name" value="TolB, C-terminal domain"/>
    <property type="match status" value="1"/>
</dbReference>
<dbReference type="OrthoDB" id="128799at2"/>
<reference evidence="2 3" key="1">
    <citation type="submission" date="2016-01" db="EMBL/GenBank/DDBJ databases">
        <title>Amycolatopsis coloradensis genome sequencing and assembly.</title>
        <authorList>
            <person name="Mayilraj S."/>
        </authorList>
    </citation>
    <scope>NUCLEOTIDE SEQUENCE [LARGE SCALE GENOMIC DNA]</scope>
    <source>
        <strain evidence="2 3">DSM 44225</strain>
    </source>
</reference>
<dbReference type="GO" id="GO:0008236">
    <property type="term" value="F:serine-type peptidase activity"/>
    <property type="evidence" value="ECO:0007669"/>
    <property type="project" value="InterPro"/>
</dbReference>
<dbReference type="InterPro" id="IPR011042">
    <property type="entry name" value="6-blade_b-propeller_TolB-like"/>
</dbReference>
<proteinExistence type="predicted"/>
<dbReference type="RefSeq" id="WP_076166817.1">
    <property type="nucleotide sequence ID" value="NZ_JBEZVB010000034.1"/>
</dbReference>
<evidence type="ECO:0000313" key="3">
    <source>
        <dbReference type="Proteomes" id="UP000187486"/>
    </source>
</evidence>
<feature type="domain" description="Peptidase S9 prolyl oligopeptidase catalytic" evidence="1">
    <location>
        <begin position="425"/>
        <end position="633"/>
    </location>
</feature>
<dbReference type="Gene3D" id="3.40.50.1820">
    <property type="entry name" value="alpha/beta hydrolase"/>
    <property type="match status" value="1"/>
</dbReference>
<dbReference type="SUPFAM" id="SSF53474">
    <property type="entry name" value="alpha/beta-Hydrolases"/>
    <property type="match status" value="1"/>
</dbReference>
<comment type="caution">
    <text evidence="2">The sequence shown here is derived from an EMBL/GenBank/DDBJ whole genome shotgun (WGS) entry which is preliminary data.</text>
</comment>
<dbReference type="InterPro" id="IPR029058">
    <property type="entry name" value="AB_hydrolase_fold"/>
</dbReference>
<keyword evidence="3" id="KW-1185">Reference proteome</keyword>
<organism evidence="2 3">
    <name type="scientific">Amycolatopsis coloradensis</name>
    <dbReference type="NCBI Taxonomy" id="76021"/>
    <lineage>
        <taxon>Bacteria</taxon>
        <taxon>Bacillati</taxon>
        <taxon>Actinomycetota</taxon>
        <taxon>Actinomycetes</taxon>
        <taxon>Pseudonocardiales</taxon>
        <taxon>Pseudonocardiaceae</taxon>
        <taxon>Amycolatopsis</taxon>
    </lineage>
</organism>
<sequence length="646" mass="69641">MVEIAPYGTWTSPLSAADVAASGVSAQWLDTVGDEVWWAEARTGEGGRVTLVRSRADGTVEDVLPAPWNVRNRVHEYGGRPWLVLGDVLVFTHWADQRVYLRDLTTGETTPLTPEPATRHGVRYSDLTPGRDGEVWLVRERSTGARRVDIARDLIAVPLDGGPERVLTASHHFLTAPRLSPDGARAAWVGWNHPAMPWDGTELCVADLREDGTFGPHRVLAGAADVAVCQFAWESADSLLALLDPDGWWNLHRVGLDGGITNLAPTEQEIGGAQWKLGARWFTPLGDGRFAVLASGKLAILDETSREVVPVTAAADLTAWSTNGFAIHEGEVVGVAAGPKREGAVVKVDLEAGTVTELATTPEPPSPAYLSTPVERIFKTDDGDQVPAFLYLPANADFTAPDGELPPLFVYPHGGPTGRDSAVLDFEIAYFTSRGIAVVTVNYGGSTGYGRAYRERLREQWGVVDVADCVAVAEALAAEGTVDGDRLAIRGGSAGGYTSAASLTTTTTYRAGTVMYPILDLSQWTGDGGETHDFESRYLDGLIGQLPETEQRYRDRSPINNAGTLAGPLLFLQGLEDEICPPEQADRFVAGLAGRGIDHAYLRFEGEQHGFRKAETIVAALEAELSFYGQVFEFETPGVPKLRLSR</sequence>
<dbReference type="SUPFAM" id="SSF82171">
    <property type="entry name" value="DPP6 N-terminal domain-like"/>
    <property type="match status" value="1"/>
</dbReference>
<dbReference type="InterPro" id="IPR050585">
    <property type="entry name" value="Xaa-Pro_dipeptidyl-ppase/CocE"/>
</dbReference>
<dbReference type="Proteomes" id="UP000187486">
    <property type="component" value="Unassembled WGS sequence"/>
</dbReference>